<dbReference type="OrthoDB" id="3063120at2759"/>
<organism evidence="2 3">
    <name type="scientific">Galerina marginata (strain CBS 339.88)</name>
    <dbReference type="NCBI Taxonomy" id="685588"/>
    <lineage>
        <taxon>Eukaryota</taxon>
        <taxon>Fungi</taxon>
        <taxon>Dikarya</taxon>
        <taxon>Basidiomycota</taxon>
        <taxon>Agaricomycotina</taxon>
        <taxon>Agaricomycetes</taxon>
        <taxon>Agaricomycetidae</taxon>
        <taxon>Agaricales</taxon>
        <taxon>Agaricineae</taxon>
        <taxon>Strophariaceae</taxon>
        <taxon>Galerina</taxon>
    </lineage>
</organism>
<gene>
    <name evidence="2" type="ORF">GALMADRAFT_216632</name>
</gene>
<sequence length="406" mass="44744">MPHQPTTCPRTWIVLSSRLTKRREKVRRPDCQVLPAFPIKASFVWFTFETLQNAGPKYAVLGLNGHGIFNEHPFIVSGKDNSPFPLAVQCRSQAEAEEVFQLQPFVVRLLNRKPKLMPVEIAFQLLRIDGFKNILVKPLGVLRKLVNQALSGSRFVQVHHFDTFQEAFLYMVTRGVGYEALGLLKGQVVQDETSDVDSLATSLSSSLTTTHASEPLNIPTSSKDRSAPSQEKGPAEKAPAAAAPASTPSDGELPASSRSFQSCGEFDRTNTPFVPSQGLEEGERPTQAPVSNRAHGGWRQNMRHGPPRECTPSSARASSRIVTHVRGIAGIERTVTEADLSLRSIPEMDGLSDVLSSYLLAHGYTEVAINFLHASLQASSSAEQFVETMALHGMPMMESLWIWEWK</sequence>
<dbReference type="HOGENOM" id="CLU_678008_0_0_1"/>
<feature type="region of interest" description="Disordered" evidence="1">
    <location>
        <begin position="205"/>
        <end position="317"/>
    </location>
</feature>
<reference evidence="3" key="1">
    <citation type="journal article" date="2014" name="Proc. Natl. Acad. Sci. U.S.A.">
        <title>Extensive sampling of basidiomycete genomes demonstrates inadequacy of the white-rot/brown-rot paradigm for wood decay fungi.</title>
        <authorList>
            <person name="Riley R."/>
            <person name="Salamov A.A."/>
            <person name="Brown D.W."/>
            <person name="Nagy L.G."/>
            <person name="Floudas D."/>
            <person name="Held B.W."/>
            <person name="Levasseur A."/>
            <person name="Lombard V."/>
            <person name="Morin E."/>
            <person name="Otillar R."/>
            <person name="Lindquist E.A."/>
            <person name="Sun H."/>
            <person name="LaButti K.M."/>
            <person name="Schmutz J."/>
            <person name="Jabbour D."/>
            <person name="Luo H."/>
            <person name="Baker S.E."/>
            <person name="Pisabarro A.G."/>
            <person name="Walton J.D."/>
            <person name="Blanchette R.A."/>
            <person name="Henrissat B."/>
            <person name="Martin F."/>
            <person name="Cullen D."/>
            <person name="Hibbett D.S."/>
            <person name="Grigoriev I.V."/>
        </authorList>
    </citation>
    <scope>NUCLEOTIDE SEQUENCE [LARGE SCALE GENOMIC DNA]</scope>
    <source>
        <strain evidence="3">CBS 339.88</strain>
    </source>
</reference>
<evidence type="ECO:0000313" key="2">
    <source>
        <dbReference type="EMBL" id="KDR67148.1"/>
    </source>
</evidence>
<dbReference type="EMBL" id="KL142417">
    <property type="protein sequence ID" value="KDR67148.1"/>
    <property type="molecule type" value="Genomic_DNA"/>
</dbReference>
<evidence type="ECO:0000256" key="1">
    <source>
        <dbReference type="SAM" id="MobiDB-lite"/>
    </source>
</evidence>
<keyword evidence="3" id="KW-1185">Reference proteome</keyword>
<dbReference type="AlphaFoldDB" id="A0A067SK56"/>
<dbReference type="Proteomes" id="UP000027222">
    <property type="component" value="Unassembled WGS sequence"/>
</dbReference>
<feature type="compositionally biased region" description="Low complexity" evidence="1">
    <location>
        <begin position="236"/>
        <end position="245"/>
    </location>
</feature>
<accession>A0A067SK56</accession>
<proteinExistence type="predicted"/>
<name>A0A067SK56_GALM3</name>
<protein>
    <submittedName>
        <fullName evidence="2">Uncharacterized protein</fullName>
    </submittedName>
</protein>
<evidence type="ECO:0000313" key="3">
    <source>
        <dbReference type="Proteomes" id="UP000027222"/>
    </source>
</evidence>